<dbReference type="EMBL" id="FTNV01000001">
    <property type="protein sequence ID" value="SIR96875.1"/>
    <property type="molecule type" value="Genomic_DNA"/>
</dbReference>
<protein>
    <recommendedName>
        <fullName evidence="3">CdiI immunity protein domain-containing protein</fullName>
    </recommendedName>
</protein>
<dbReference type="AlphaFoldDB" id="A0A1N7F9H2"/>
<accession>A0A1N7F9H2</accession>
<dbReference type="OrthoDB" id="7857870at2"/>
<keyword evidence="2" id="KW-1185">Reference proteome</keyword>
<evidence type="ECO:0000313" key="2">
    <source>
        <dbReference type="Proteomes" id="UP000186019"/>
    </source>
</evidence>
<sequence length="100" mass="11641">MTPPKSFYDFTLQFHQDLDVVHPGWADTPDGRNQIYEDFRQSYGDQAVRELVTYCEKLLADSETDLGSLWFKESKADWVVPDKGVRFLFKDFLIWAASLS</sequence>
<reference evidence="1 2" key="1">
    <citation type="submission" date="2017-01" db="EMBL/GenBank/DDBJ databases">
        <authorList>
            <person name="Mah S.A."/>
            <person name="Swanson W.J."/>
            <person name="Moy G.W."/>
            <person name="Vacquier V.D."/>
        </authorList>
    </citation>
    <scope>NUCLEOTIDE SEQUENCE [LARGE SCALE GENOMIC DNA]</scope>
    <source>
        <strain evidence="1 2">DSM 29590</strain>
    </source>
</reference>
<gene>
    <name evidence="1" type="ORF">SAMN05421666_0857</name>
</gene>
<dbReference type="RefSeq" id="WP_076531232.1">
    <property type="nucleotide sequence ID" value="NZ_CANNEL010000001.1"/>
</dbReference>
<organism evidence="1 2">
    <name type="scientific">Roseovarius nanhaiticus</name>
    <dbReference type="NCBI Taxonomy" id="573024"/>
    <lineage>
        <taxon>Bacteria</taxon>
        <taxon>Pseudomonadati</taxon>
        <taxon>Pseudomonadota</taxon>
        <taxon>Alphaproteobacteria</taxon>
        <taxon>Rhodobacterales</taxon>
        <taxon>Roseobacteraceae</taxon>
        <taxon>Roseovarius</taxon>
    </lineage>
</organism>
<name>A0A1N7F9H2_9RHOB</name>
<proteinExistence type="predicted"/>
<evidence type="ECO:0000313" key="1">
    <source>
        <dbReference type="EMBL" id="SIR96875.1"/>
    </source>
</evidence>
<dbReference type="Proteomes" id="UP000186019">
    <property type="component" value="Unassembled WGS sequence"/>
</dbReference>
<evidence type="ECO:0008006" key="3">
    <source>
        <dbReference type="Google" id="ProtNLM"/>
    </source>
</evidence>